<organism evidence="2 3">
    <name type="scientific">Leersia perrieri</name>
    <dbReference type="NCBI Taxonomy" id="77586"/>
    <lineage>
        <taxon>Eukaryota</taxon>
        <taxon>Viridiplantae</taxon>
        <taxon>Streptophyta</taxon>
        <taxon>Embryophyta</taxon>
        <taxon>Tracheophyta</taxon>
        <taxon>Spermatophyta</taxon>
        <taxon>Magnoliopsida</taxon>
        <taxon>Liliopsida</taxon>
        <taxon>Poales</taxon>
        <taxon>Poaceae</taxon>
        <taxon>BOP clade</taxon>
        <taxon>Oryzoideae</taxon>
        <taxon>Oryzeae</taxon>
        <taxon>Oryzinae</taxon>
        <taxon>Leersia</taxon>
    </lineage>
</organism>
<evidence type="ECO:0000313" key="3">
    <source>
        <dbReference type="Proteomes" id="UP000032180"/>
    </source>
</evidence>
<dbReference type="PANTHER" id="PTHR36480">
    <property type="entry name" value="OS06G0118900 PROTEIN-RELATED"/>
    <property type="match status" value="1"/>
</dbReference>
<dbReference type="PANTHER" id="PTHR36480:SF9">
    <property type="entry name" value="OS06G0121700 PROTEIN"/>
    <property type="match status" value="1"/>
</dbReference>
<keyword evidence="1" id="KW-1133">Transmembrane helix</keyword>
<sequence>MATTTTKLQEAAASRRSSWSTKHYILLALAGTLMATIIVIAISAVFSPTEINFSVTNATHAKSSDGGIRVNLTVAAANTGSSSSSWRCAGVEYRSLSVELLYTPKDGVPKSLMADKPLQALSSTTSAPFVQPARNTTTFPVHIFLAADYLRDNFRGDTINSTKTSVQVTASVRFIVVGKAYTRLYDIDVLCDLGFALFHDDQDDDEVSLFGDGSRDCFPVGSDD</sequence>
<dbReference type="EnsemblPlants" id="LPERR06G01150.1">
    <property type="protein sequence ID" value="LPERR06G01150.1"/>
    <property type="gene ID" value="LPERR06G01150"/>
</dbReference>
<keyword evidence="3" id="KW-1185">Reference proteome</keyword>
<keyword evidence="1" id="KW-0812">Transmembrane</keyword>
<dbReference type="Gramene" id="LPERR06G01150.1">
    <property type="protein sequence ID" value="LPERR06G01150.1"/>
    <property type="gene ID" value="LPERR06G01150"/>
</dbReference>
<reference evidence="2 3" key="1">
    <citation type="submission" date="2012-08" db="EMBL/GenBank/DDBJ databases">
        <title>Oryza genome evolution.</title>
        <authorList>
            <person name="Wing R.A."/>
        </authorList>
    </citation>
    <scope>NUCLEOTIDE SEQUENCE</scope>
</reference>
<proteinExistence type="predicted"/>
<evidence type="ECO:0000313" key="2">
    <source>
        <dbReference type="EnsemblPlants" id="LPERR06G01150.1"/>
    </source>
</evidence>
<protein>
    <submittedName>
        <fullName evidence="2">Uncharacterized protein</fullName>
    </submittedName>
</protein>
<evidence type="ECO:0000256" key="1">
    <source>
        <dbReference type="SAM" id="Phobius"/>
    </source>
</evidence>
<feature type="transmembrane region" description="Helical" evidence="1">
    <location>
        <begin position="24"/>
        <end position="46"/>
    </location>
</feature>
<keyword evidence="1" id="KW-0472">Membrane</keyword>
<dbReference type="AlphaFoldDB" id="A0A0D9WL68"/>
<name>A0A0D9WL68_9ORYZ</name>
<dbReference type="HOGENOM" id="CLU_097698_2_0_1"/>
<accession>A0A0D9WL68</accession>
<reference evidence="3" key="2">
    <citation type="submission" date="2013-12" db="EMBL/GenBank/DDBJ databases">
        <authorList>
            <person name="Yu Y."/>
            <person name="Lee S."/>
            <person name="de Baynast K."/>
            <person name="Wissotski M."/>
            <person name="Liu L."/>
            <person name="Talag J."/>
            <person name="Goicoechea J."/>
            <person name="Angelova A."/>
            <person name="Jetty R."/>
            <person name="Kudrna D."/>
            <person name="Golser W."/>
            <person name="Rivera L."/>
            <person name="Zhang J."/>
            <person name="Wing R."/>
        </authorList>
    </citation>
    <scope>NUCLEOTIDE SEQUENCE</scope>
</reference>
<dbReference type="Proteomes" id="UP000032180">
    <property type="component" value="Chromosome 6"/>
</dbReference>
<reference evidence="2" key="3">
    <citation type="submission" date="2015-04" db="UniProtKB">
        <authorList>
            <consortium name="EnsemblPlants"/>
        </authorList>
    </citation>
    <scope>IDENTIFICATION</scope>
</reference>